<sequence>MNAVAKTSQQMASVTERDLMDTLKNSLYPGASDAAVHMVIAYCRAAGLDVMKKPVHIVPIWNKAAGGMIDTVMPGIALYRIEASRTDQYLGKSEPEFGPVRTMKLGGRDVRFPEWCKVVVKRLVSGHLCEFPAMEFWLENYATAKKDTDAPNAMWAKRAFGQLAKCAEAQALRMAFPELTGGTNTNDEMEGKTFAEPVDVTPKPTQIREEPPVNHAEWFRSRLANCSDTDCVIALQKKWGETVEKAQSVGRPISDEVLDAVMELIADRYQVLHEQAEARRTDEQNVEIEGVPA</sequence>
<dbReference type="InterPro" id="IPR010183">
    <property type="entry name" value="Phage_lambda_Bet"/>
</dbReference>
<keyword evidence="2" id="KW-1185">Reference proteome</keyword>
<dbReference type="Pfam" id="PF03837">
    <property type="entry name" value="RecT"/>
    <property type="match status" value="1"/>
</dbReference>
<accession>A0A511AYE5</accession>
<dbReference type="GO" id="GO:0003677">
    <property type="term" value="F:DNA binding"/>
    <property type="evidence" value="ECO:0007669"/>
    <property type="project" value="InterPro"/>
</dbReference>
<dbReference type="EMBL" id="BJUZ01000001">
    <property type="protein sequence ID" value="GEK93196.1"/>
    <property type="molecule type" value="Genomic_DNA"/>
</dbReference>
<reference evidence="1 2" key="1">
    <citation type="submission" date="2019-07" db="EMBL/GenBank/DDBJ databases">
        <title>Whole genome shotgun sequence of Gluconobacter wancherniae NBRC 103581.</title>
        <authorList>
            <person name="Hosoyama A."/>
            <person name="Uohara A."/>
            <person name="Ohji S."/>
            <person name="Ichikawa N."/>
        </authorList>
    </citation>
    <scope>NUCLEOTIDE SEQUENCE [LARGE SCALE GENOMIC DNA]</scope>
    <source>
        <strain evidence="1 2">NBRC 103581</strain>
    </source>
</reference>
<dbReference type="NCBIfam" id="TIGR01913">
    <property type="entry name" value="bet_lambda"/>
    <property type="match status" value="1"/>
</dbReference>
<proteinExistence type="predicted"/>
<name>A0A511AYE5_9PROT</name>
<evidence type="ECO:0000313" key="1">
    <source>
        <dbReference type="EMBL" id="GEK93196.1"/>
    </source>
</evidence>
<organism evidence="1 2">
    <name type="scientific">Gluconobacter wancherniae NBRC 103581</name>
    <dbReference type="NCBI Taxonomy" id="656744"/>
    <lineage>
        <taxon>Bacteria</taxon>
        <taxon>Pseudomonadati</taxon>
        <taxon>Pseudomonadota</taxon>
        <taxon>Alphaproteobacteria</taxon>
        <taxon>Acetobacterales</taxon>
        <taxon>Acetobacteraceae</taxon>
        <taxon>Gluconobacter</taxon>
    </lineage>
</organism>
<protein>
    <recommendedName>
        <fullName evidence="3">Phage recombination protein Bet</fullName>
    </recommendedName>
</protein>
<gene>
    <name evidence="1" type="ORF">GWA01_09660</name>
</gene>
<comment type="caution">
    <text evidence="1">The sequence shown here is derived from an EMBL/GenBank/DDBJ whole genome shotgun (WGS) entry which is preliminary data.</text>
</comment>
<evidence type="ECO:0000313" key="2">
    <source>
        <dbReference type="Proteomes" id="UP000321230"/>
    </source>
</evidence>
<dbReference type="RefSeq" id="WP_146794538.1">
    <property type="nucleotide sequence ID" value="NZ_BARC01000011.1"/>
</dbReference>
<dbReference type="AlphaFoldDB" id="A0A511AYE5"/>
<dbReference type="Proteomes" id="UP000321230">
    <property type="component" value="Unassembled WGS sequence"/>
</dbReference>
<dbReference type="OrthoDB" id="8909920at2"/>
<dbReference type="InterPro" id="IPR018330">
    <property type="entry name" value="RecT_fam"/>
</dbReference>
<dbReference type="GO" id="GO:0006310">
    <property type="term" value="P:DNA recombination"/>
    <property type="evidence" value="ECO:0007669"/>
    <property type="project" value="InterPro"/>
</dbReference>
<evidence type="ECO:0008006" key="3">
    <source>
        <dbReference type="Google" id="ProtNLM"/>
    </source>
</evidence>